<accession>A0A450WK70</accession>
<sequence length="91" mass="10685">MKQTDKEKTKVDDAIRTIKKFQKQAKEVLGIPFIGKHVLEILDRGEILTLDSLRHSLKKEMDSLDTDDRERKHLQWAINRLNHNTIDPDSH</sequence>
<proteinExistence type="predicted"/>
<reference evidence="1" key="1">
    <citation type="submission" date="2019-02" db="EMBL/GenBank/DDBJ databases">
        <authorList>
            <person name="Gruber-Vodicka R. H."/>
            <person name="Seah K. B. B."/>
        </authorList>
    </citation>
    <scope>NUCLEOTIDE SEQUENCE</scope>
    <source>
        <strain evidence="1">BECK_S313</strain>
    </source>
</reference>
<protein>
    <submittedName>
        <fullName evidence="1">Uncharacterized protein</fullName>
    </submittedName>
</protein>
<organism evidence="1">
    <name type="scientific">Candidatus Kentrum sp. LPFa</name>
    <dbReference type="NCBI Taxonomy" id="2126335"/>
    <lineage>
        <taxon>Bacteria</taxon>
        <taxon>Pseudomonadati</taxon>
        <taxon>Pseudomonadota</taxon>
        <taxon>Gammaproteobacteria</taxon>
        <taxon>Candidatus Kentrum</taxon>
    </lineage>
</organism>
<dbReference type="AlphaFoldDB" id="A0A450WK70"/>
<evidence type="ECO:0000313" key="1">
    <source>
        <dbReference type="EMBL" id="VFK17432.1"/>
    </source>
</evidence>
<gene>
    <name evidence="1" type="ORF">BECKLPF1236B_GA0070989_11174</name>
</gene>
<name>A0A450WK70_9GAMM</name>
<dbReference type="EMBL" id="CAADFK010000117">
    <property type="protein sequence ID" value="VFK17432.1"/>
    <property type="molecule type" value="Genomic_DNA"/>
</dbReference>